<evidence type="ECO:0000313" key="3">
    <source>
        <dbReference type="EMBL" id="JAT19578.1"/>
    </source>
</evidence>
<sequence>MDRICYILVAVILGISILNVKCCGPSQVTKTTTSKLTTLLSTTEMSRPKYTKEPCPKEEPKPVTEQPEPKTKDPCEPEETFEAVTPRVTEKPKPETTVDQTIRGELETPAPTTCLPPGSRCYQDEHCCKWNCLLYMYDHEERKLYGKCVTPSPELIPELIHGNLWPPQVASEGQLHGRKINK</sequence>
<evidence type="ECO:0000256" key="2">
    <source>
        <dbReference type="SAM" id="SignalP"/>
    </source>
</evidence>
<organism evidence="3">
    <name type="scientific">Graphocephala atropunctata</name>
    <dbReference type="NCBI Taxonomy" id="36148"/>
    <lineage>
        <taxon>Eukaryota</taxon>
        <taxon>Metazoa</taxon>
        <taxon>Ecdysozoa</taxon>
        <taxon>Arthropoda</taxon>
        <taxon>Hexapoda</taxon>
        <taxon>Insecta</taxon>
        <taxon>Pterygota</taxon>
        <taxon>Neoptera</taxon>
        <taxon>Paraneoptera</taxon>
        <taxon>Hemiptera</taxon>
        <taxon>Auchenorrhyncha</taxon>
        <taxon>Membracoidea</taxon>
        <taxon>Cicadellidae</taxon>
        <taxon>Cicadellinae</taxon>
        <taxon>Cicadellini</taxon>
        <taxon>Graphocephala</taxon>
    </lineage>
</organism>
<gene>
    <name evidence="3" type="ORF">g.16747</name>
</gene>
<feature type="compositionally biased region" description="Basic and acidic residues" evidence="1">
    <location>
        <begin position="46"/>
        <end position="75"/>
    </location>
</feature>
<evidence type="ECO:0008006" key="4">
    <source>
        <dbReference type="Google" id="ProtNLM"/>
    </source>
</evidence>
<dbReference type="AlphaFoldDB" id="A0A1B6L775"/>
<dbReference type="EMBL" id="GEBQ01020399">
    <property type="protein sequence ID" value="JAT19578.1"/>
    <property type="molecule type" value="Transcribed_RNA"/>
</dbReference>
<reference evidence="3" key="1">
    <citation type="submission" date="2015-11" db="EMBL/GenBank/DDBJ databases">
        <title>De novo transcriptome assembly of four potential Pierce s Disease insect vectors from Arizona vineyards.</title>
        <authorList>
            <person name="Tassone E.E."/>
        </authorList>
    </citation>
    <scope>NUCLEOTIDE SEQUENCE</scope>
</reference>
<protein>
    <recommendedName>
        <fullName evidence="4">WAP domain-containing protein</fullName>
    </recommendedName>
</protein>
<keyword evidence="2" id="KW-0732">Signal</keyword>
<feature type="compositionally biased region" description="Basic and acidic residues" evidence="1">
    <location>
        <begin position="88"/>
        <end position="97"/>
    </location>
</feature>
<evidence type="ECO:0000256" key="1">
    <source>
        <dbReference type="SAM" id="MobiDB-lite"/>
    </source>
</evidence>
<feature type="chain" id="PRO_5008587148" description="WAP domain-containing protein" evidence="2">
    <location>
        <begin position="23"/>
        <end position="182"/>
    </location>
</feature>
<feature type="signal peptide" evidence="2">
    <location>
        <begin position="1"/>
        <end position="22"/>
    </location>
</feature>
<feature type="region of interest" description="Disordered" evidence="1">
    <location>
        <begin position="41"/>
        <end position="97"/>
    </location>
</feature>
<name>A0A1B6L775_9HEMI</name>
<proteinExistence type="predicted"/>
<accession>A0A1B6L775</accession>